<name>W5TW34_9NOCA</name>
<organism evidence="1 2">
    <name type="scientific">Nocardia nova SH22a</name>
    <dbReference type="NCBI Taxonomy" id="1415166"/>
    <lineage>
        <taxon>Bacteria</taxon>
        <taxon>Bacillati</taxon>
        <taxon>Actinomycetota</taxon>
        <taxon>Actinomycetes</taxon>
        <taxon>Mycobacteriales</taxon>
        <taxon>Nocardiaceae</taxon>
        <taxon>Nocardia</taxon>
    </lineage>
</organism>
<dbReference type="EMBL" id="CP006850">
    <property type="protein sequence ID" value="AHH21366.1"/>
    <property type="molecule type" value="Genomic_DNA"/>
</dbReference>
<dbReference type="Proteomes" id="UP000019150">
    <property type="component" value="Chromosome"/>
</dbReference>
<sequence length="31" mass="2950">MIVALLVAALSTGSAVLTGVTGLASMFAGNL</sequence>
<dbReference type="KEGG" id="nno:NONO_c65960"/>
<evidence type="ECO:0000313" key="1">
    <source>
        <dbReference type="EMBL" id="AHH21366.1"/>
    </source>
</evidence>
<dbReference type="STRING" id="1415166.NONO_c65960"/>
<protein>
    <submittedName>
        <fullName evidence="1">Uncharacterized protein</fullName>
    </submittedName>
</protein>
<evidence type="ECO:0000313" key="2">
    <source>
        <dbReference type="Proteomes" id="UP000019150"/>
    </source>
</evidence>
<dbReference type="AlphaFoldDB" id="W5TW34"/>
<dbReference type="HOGENOM" id="CLU_3397609_0_0_11"/>
<gene>
    <name evidence="1" type="ORF">NONO_c65960</name>
</gene>
<reference evidence="1 2" key="1">
    <citation type="journal article" date="2014" name="Appl. Environ. Microbiol.">
        <title>Insights into the Microbial Degradation of Rubber and Gutta-Percha by Analysis of the Complete Genome of Nocardia nova SH22a.</title>
        <authorList>
            <person name="Luo Q."/>
            <person name="Hiessl S."/>
            <person name="Poehlein A."/>
            <person name="Daniel R."/>
            <person name="Steinbuchel A."/>
        </authorList>
    </citation>
    <scope>NUCLEOTIDE SEQUENCE [LARGE SCALE GENOMIC DNA]</scope>
    <source>
        <strain evidence="1">SH22a</strain>
    </source>
</reference>
<accession>W5TW34</accession>
<keyword evidence="2" id="KW-1185">Reference proteome</keyword>
<proteinExistence type="predicted"/>